<keyword evidence="2" id="KW-1185">Reference proteome</keyword>
<dbReference type="EMBL" id="VKAC01000006">
    <property type="protein sequence ID" value="TXR56041.1"/>
    <property type="molecule type" value="Genomic_DNA"/>
</dbReference>
<organism evidence="1 2">
    <name type="scientific">Quadrisphaera setariae</name>
    <dbReference type="NCBI Taxonomy" id="2593304"/>
    <lineage>
        <taxon>Bacteria</taxon>
        <taxon>Bacillati</taxon>
        <taxon>Actinomycetota</taxon>
        <taxon>Actinomycetes</taxon>
        <taxon>Kineosporiales</taxon>
        <taxon>Kineosporiaceae</taxon>
        <taxon>Quadrisphaera</taxon>
    </lineage>
</organism>
<name>A0A5C8ZFV7_9ACTN</name>
<gene>
    <name evidence="1" type="ORF">FMM08_11350</name>
</gene>
<evidence type="ECO:0000313" key="1">
    <source>
        <dbReference type="EMBL" id="TXR56041.1"/>
    </source>
</evidence>
<sequence length="160" mass="17533">MMRVDHRVVEALDEHRRLIDEQGWSVVSVGGAGRRALPFSHTVGLNRLGHPELLVSGRAPAEAGYLLGLLGDEVLAGRRFHVGDLLQRAPWPSLRLLRVTSPDALVVAQAVASDDVEVPALQVVWCDDEGRWPWDAHRLAGAAHQQLFARAPKVAAPRQL</sequence>
<dbReference type="OrthoDB" id="511192at2"/>
<accession>A0A5C8ZFV7</accession>
<dbReference type="Pfam" id="PF14081">
    <property type="entry name" value="DUF4262"/>
    <property type="match status" value="1"/>
</dbReference>
<dbReference type="Proteomes" id="UP000321234">
    <property type="component" value="Unassembled WGS sequence"/>
</dbReference>
<comment type="caution">
    <text evidence="1">The sequence shown here is derived from an EMBL/GenBank/DDBJ whole genome shotgun (WGS) entry which is preliminary data.</text>
</comment>
<protein>
    <submittedName>
        <fullName evidence="1">DUF4262 domain-containing protein</fullName>
    </submittedName>
</protein>
<dbReference type="AlphaFoldDB" id="A0A5C8ZFV7"/>
<proteinExistence type="predicted"/>
<evidence type="ECO:0000313" key="2">
    <source>
        <dbReference type="Proteomes" id="UP000321234"/>
    </source>
</evidence>
<dbReference type="InterPro" id="IPR025358">
    <property type="entry name" value="DUF4262"/>
</dbReference>
<reference evidence="1 2" key="1">
    <citation type="submission" date="2019-07" db="EMBL/GenBank/DDBJ databases">
        <title>Quadrisphaera sp. strain DD2A genome sequencing and assembly.</title>
        <authorList>
            <person name="Kim I."/>
        </authorList>
    </citation>
    <scope>NUCLEOTIDE SEQUENCE [LARGE SCALE GENOMIC DNA]</scope>
    <source>
        <strain evidence="1 2">DD2A</strain>
    </source>
</reference>